<accession>M0EQY2</accession>
<reference evidence="1 2" key="1">
    <citation type="journal article" date="2014" name="PLoS Genet.">
        <title>Phylogenetically driven sequencing of extremely halophilic archaea reveals strategies for static and dynamic osmo-response.</title>
        <authorList>
            <person name="Becker E.A."/>
            <person name="Seitzer P.M."/>
            <person name="Tritt A."/>
            <person name="Larsen D."/>
            <person name="Krusor M."/>
            <person name="Yao A.I."/>
            <person name="Wu D."/>
            <person name="Madern D."/>
            <person name="Eisen J.A."/>
            <person name="Darling A.E."/>
            <person name="Facciotti M.T."/>
        </authorList>
    </citation>
    <scope>NUCLEOTIDE SEQUENCE [LARGE SCALE GENOMIC DNA]</scope>
    <source>
        <strain evidence="1 2">DSM 10284</strain>
    </source>
</reference>
<sequence length="183" mass="21457">MDDFTTISDETKLYTEYADTIDRLVQAYEDDKNKVFNRLETAFFGELDGDHEEWTVNNRPNTYINFAKKDWGNVAGSVTIEYELHVHLNRDHPDIRLRLDIERGDKQQIRQQLHTKLNENELDRLENNGWEIVDSSYAYFAKSVPLDTEQPDDSIRNAIQTLHSFRQIVEPSLTDIVADHQTQ</sequence>
<proteinExistence type="predicted"/>
<evidence type="ECO:0000313" key="2">
    <source>
        <dbReference type="Proteomes" id="UP000011509"/>
    </source>
</evidence>
<dbReference type="PATRIC" id="fig|1227466.3.peg.1112"/>
<evidence type="ECO:0000313" key="1">
    <source>
        <dbReference type="EMBL" id="ELZ48844.1"/>
    </source>
</evidence>
<dbReference type="Proteomes" id="UP000011509">
    <property type="component" value="Unassembled WGS sequence"/>
</dbReference>
<name>M0EQY2_9EURY</name>
<protein>
    <recommendedName>
        <fullName evidence="3">DUF4268 domain-containing protein</fullName>
    </recommendedName>
</protein>
<dbReference type="EMBL" id="AOJL01000026">
    <property type="protein sequence ID" value="ELZ48844.1"/>
    <property type="molecule type" value="Genomic_DNA"/>
</dbReference>
<dbReference type="AlphaFoldDB" id="M0EQY2"/>
<keyword evidence="2" id="KW-1185">Reference proteome</keyword>
<gene>
    <name evidence="1" type="ORF">C464_05520</name>
</gene>
<organism evidence="1 2">
    <name type="scientific">Halorubrum coriense DSM 10284</name>
    <dbReference type="NCBI Taxonomy" id="1227466"/>
    <lineage>
        <taxon>Archaea</taxon>
        <taxon>Methanobacteriati</taxon>
        <taxon>Methanobacteriota</taxon>
        <taxon>Stenosarchaea group</taxon>
        <taxon>Halobacteria</taxon>
        <taxon>Halobacteriales</taxon>
        <taxon>Haloferacaceae</taxon>
        <taxon>Halorubrum</taxon>
    </lineage>
</organism>
<comment type="caution">
    <text evidence="1">The sequence shown here is derived from an EMBL/GenBank/DDBJ whole genome shotgun (WGS) entry which is preliminary data.</text>
</comment>
<evidence type="ECO:0008006" key="3">
    <source>
        <dbReference type="Google" id="ProtNLM"/>
    </source>
</evidence>